<dbReference type="PANTHER" id="PTHR12801:SF157">
    <property type="entry name" value="SMALL RNA DEGRADING NUCLEASE 5"/>
    <property type="match status" value="1"/>
</dbReference>
<evidence type="ECO:0000256" key="4">
    <source>
        <dbReference type="ARBA" id="ARBA00022801"/>
    </source>
</evidence>
<feature type="domain" description="Exonuclease" evidence="7">
    <location>
        <begin position="212"/>
        <end position="371"/>
    </location>
</feature>
<evidence type="ECO:0000313" key="8">
    <source>
        <dbReference type="EMBL" id="KAH0453058.1"/>
    </source>
</evidence>
<dbReference type="InterPro" id="IPR013520">
    <property type="entry name" value="Ribonucl_H"/>
</dbReference>
<organism evidence="8 9">
    <name type="scientific">Dendrobium chrysotoxum</name>
    <name type="common">Orchid</name>
    <dbReference type="NCBI Taxonomy" id="161865"/>
    <lineage>
        <taxon>Eukaryota</taxon>
        <taxon>Viridiplantae</taxon>
        <taxon>Streptophyta</taxon>
        <taxon>Embryophyta</taxon>
        <taxon>Tracheophyta</taxon>
        <taxon>Spermatophyta</taxon>
        <taxon>Magnoliopsida</taxon>
        <taxon>Liliopsida</taxon>
        <taxon>Asparagales</taxon>
        <taxon>Orchidaceae</taxon>
        <taxon>Epidendroideae</taxon>
        <taxon>Malaxideae</taxon>
        <taxon>Dendrobiinae</taxon>
        <taxon>Dendrobium</taxon>
    </lineage>
</organism>
<dbReference type="InterPro" id="IPR012337">
    <property type="entry name" value="RNaseH-like_sf"/>
</dbReference>
<evidence type="ECO:0000313" key="9">
    <source>
        <dbReference type="Proteomes" id="UP000775213"/>
    </source>
</evidence>
<dbReference type="AlphaFoldDB" id="A0AAV7GBJ1"/>
<evidence type="ECO:0000256" key="2">
    <source>
        <dbReference type="ARBA" id="ARBA00006357"/>
    </source>
</evidence>
<dbReference type="EMBL" id="JAGFBR010000016">
    <property type="protein sequence ID" value="KAH0453058.1"/>
    <property type="molecule type" value="Genomic_DNA"/>
</dbReference>
<comment type="caution">
    <text evidence="8">The sequence shown here is derived from an EMBL/GenBank/DDBJ whole genome shotgun (WGS) entry which is preliminary data.</text>
</comment>
<proteinExistence type="inferred from homology"/>
<dbReference type="Gene3D" id="3.30.420.10">
    <property type="entry name" value="Ribonuclease H-like superfamily/Ribonuclease H"/>
    <property type="match status" value="1"/>
</dbReference>
<dbReference type="GO" id="GO:0004527">
    <property type="term" value="F:exonuclease activity"/>
    <property type="evidence" value="ECO:0007669"/>
    <property type="project" value="UniProtKB-KW"/>
</dbReference>
<evidence type="ECO:0000259" key="7">
    <source>
        <dbReference type="SMART" id="SM00479"/>
    </source>
</evidence>
<keyword evidence="6" id="KW-0539">Nucleus</keyword>
<dbReference type="PANTHER" id="PTHR12801">
    <property type="entry name" value="RNA EXONUCLEASE REXO1 / RECO3 FAMILY MEMBER-RELATED"/>
    <property type="match status" value="1"/>
</dbReference>
<evidence type="ECO:0000256" key="1">
    <source>
        <dbReference type="ARBA" id="ARBA00004123"/>
    </source>
</evidence>
<dbReference type="InterPro" id="IPR036397">
    <property type="entry name" value="RNaseH_sf"/>
</dbReference>
<keyword evidence="3" id="KW-0540">Nuclease</keyword>
<dbReference type="Pfam" id="PF00929">
    <property type="entry name" value="RNase_T"/>
    <property type="match status" value="1"/>
</dbReference>
<evidence type="ECO:0000256" key="6">
    <source>
        <dbReference type="ARBA" id="ARBA00023242"/>
    </source>
</evidence>
<dbReference type="Proteomes" id="UP000775213">
    <property type="component" value="Unassembled WGS sequence"/>
</dbReference>
<dbReference type="GO" id="GO:0005634">
    <property type="term" value="C:nucleus"/>
    <property type="evidence" value="ECO:0007669"/>
    <property type="project" value="UniProtKB-SubCell"/>
</dbReference>
<name>A0AAV7GBJ1_DENCH</name>
<dbReference type="CDD" id="cd06145">
    <property type="entry name" value="REX1_like"/>
    <property type="match status" value="1"/>
</dbReference>
<dbReference type="SMART" id="SM00479">
    <property type="entry name" value="EXOIII"/>
    <property type="match status" value="1"/>
</dbReference>
<evidence type="ECO:0000256" key="5">
    <source>
        <dbReference type="ARBA" id="ARBA00022839"/>
    </source>
</evidence>
<dbReference type="InterPro" id="IPR017850">
    <property type="entry name" value="Alkaline_phosphatase_core_sf"/>
</dbReference>
<reference evidence="8 9" key="1">
    <citation type="journal article" date="2021" name="Hortic Res">
        <title>Chromosome-scale assembly of the Dendrobium chrysotoxum genome enhances the understanding of orchid evolution.</title>
        <authorList>
            <person name="Zhang Y."/>
            <person name="Zhang G.Q."/>
            <person name="Zhang D."/>
            <person name="Liu X.D."/>
            <person name="Xu X.Y."/>
            <person name="Sun W.H."/>
            <person name="Yu X."/>
            <person name="Zhu X."/>
            <person name="Wang Z.W."/>
            <person name="Zhao X."/>
            <person name="Zhong W.Y."/>
            <person name="Chen H."/>
            <person name="Yin W.L."/>
            <person name="Huang T."/>
            <person name="Niu S.C."/>
            <person name="Liu Z.J."/>
        </authorList>
    </citation>
    <scope>NUCLEOTIDE SEQUENCE [LARGE SCALE GENOMIC DNA]</scope>
    <source>
        <strain evidence="8">Lindl</strain>
    </source>
</reference>
<dbReference type="SUPFAM" id="SSF53649">
    <property type="entry name" value="Alkaline phosphatase-like"/>
    <property type="match status" value="1"/>
</dbReference>
<evidence type="ECO:0000256" key="3">
    <source>
        <dbReference type="ARBA" id="ARBA00022722"/>
    </source>
</evidence>
<dbReference type="GO" id="GO:0003676">
    <property type="term" value="F:nucleic acid binding"/>
    <property type="evidence" value="ECO:0007669"/>
    <property type="project" value="InterPro"/>
</dbReference>
<comment type="subcellular location">
    <subcellularLocation>
        <location evidence="1">Nucleus</location>
    </subcellularLocation>
</comment>
<keyword evidence="9" id="KW-1185">Reference proteome</keyword>
<protein>
    <recommendedName>
        <fullName evidence="7">Exonuclease domain-containing protein</fullName>
    </recommendedName>
</protein>
<keyword evidence="4" id="KW-0378">Hydrolase</keyword>
<gene>
    <name evidence="8" type="ORF">IEQ34_017382</name>
</gene>
<keyword evidence="5" id="KW-0269">Exonuclease</keyword>
<accession>A0AAV7GBJ1</accession>
<dbReference type="FunFam" id="3.30.420.10:FF:000019">
    <property type="entry name" value="RNA exonuclease NEF-sp"/>
    <property type="match status" value="1"/>
</dbReference>
<dbReference type="InterPro" id="IPR047021">
    <property type="entry name" value="REXO1/3/4-like"/>
</dbReference>
<dbReference type="SUPFAM" id="SSF53098">
    <property type="entry name" value="Ribonuclease H-like"/>
    <property type="match status" value="1"/>
</dbReference>
<dbReference type="InterPro" id="IPR034922">
    <property type="entry name" value="REX1-like_exo"/>
</dbReference>
<sequence length="599" mass="66560">MQTLAASPAVGFYRRRPRLAAINVDVMGSSSGTTPENPAAAKEAGNHPAFFDIYGPDDIQGLVTWVLGEGVMPTWVFVKNKPLIRKVVMLHVPGLDAALYMSHSMIFRGLADCCGIPKPVLSLSCMADEMQTVDALLTCKVKRKREQIDSKSEEASKVTQGKAHSIKAQNDSPFPYLYYTLSKKELEENGYCFSESDFVPTVPAPAGTPPYDILSLDCEMCVTAIGFELTRVTLVNIAGEVVLDELVKPSNAILDYNTRFSGITEEMLNDVMTTLEDVQKDFLKYVYKETILVGHSLENDLSALKISHNVIIDTAILYKQPRSGTRKPALRVLSWKFLTRKIQVPGEGHDSIEDARAAMDLALLKIKNGPEFGSRSSLMRCKLVSVLHEGGRKCSLVDDSSIIRRFSDGSCNVIPVYSDEEAFSKALKEVKNENVSFVWTRFSRLHSYWKMQTQNTETLKYRVAEMVSMLTCNSKSAKQEISHMTSSSDLKVILSEIDERIQKLYDALAGNTLFIVSTGHGDTAIVQRLRNMLKDAFEPSVSQEDVLRVLEELQAQAEVALCFARIIRVAAASSSILLLIFASSSNFPIYLNVTGHYYH</sequence>
<comment type="similarity">
    <text evidence="2">Belongs to the REXO1/REXO3 family.</text>
</comment>